<keyword evidence="17" id="KW-0411">Iron-sulfur</keyword>
<evidence type="ECO:0000259" key="22">
    <source>
        <dbReference type="PROSITE" id="PS50109"/>
    </source>
</evidence>
<evidence type="ECO:0000313" key="23">
    <source>
        <dbReference type="EMBL" id="RDE24830.1"/>
    </source>
</evidence>
<sequence length="451" mass="51149">MQLKTKILLLAILPLLLLTAGVTLVALNQARALGEQEIQTFERNLIASKEQALRDYVSLALTSISHLHGHQDLDPEDAQAQVKAILRDLTYGDDGYFFVYDDNGTNLVHPVQPELEGHNLIELTDDNGTKIIVSLLDLARSGGGFLRYQWLKPSLNRAEDKLSYVVQLKDWEWMLGTGLYLDDIAQEVTKIREQVNRNIRNTFFTVLVFTAVTVILIVMIGIAFNVHEHMLADAKLRDLARRSMQFQISERRRFSRELHDGINQLMVSVKYRLELAQSTLKKQQSGAEEHLSKGQEVLNDAIREVRQISHDMRPTVLDDLGLLPALKSLLGEFAERTGVQVELDVDLAQRQLTEEIDITFYRVVQEALTNVERYADASVLTLKGYWNGNSFRIEIRDNGCGFDLTDKIRSDGIGLRNMRERIELLGGRFNMESTRGGGTWISAQLPVELYS</sequence>
<evidence type="ECO:0000256" key="19">
    <source>
        <dbReference type="ARBA" id="ARBA00024827"/>
    </source>
</evidence>
<comment type="cofactor">
    <cofactor evidence="2">
        <name>[4Fe-4S] cluster</name>
        <dbReference type="ChEBI" id="CHEBI:49883"/>
    </cofactor>
</comment>
<keyword evidence="9" id="KW-0963">Cytoplasm</keyword>
<gene>
    <name evidence="23" type="ORF">DV711_04395</name>
</gene>
<dbReference type="InterPro" id="IPR036890">
    <property type="entry name" value="HATPase_C_sf"/>
</dbReference>
<dbReference type="RefSeq" id="WP_114694421.1">
    <property type="nucleotide sequence ID" value="NZ_QQOH01000001.1"/>
</dbReference>
<dbReference type="PRINTS" id="PR00344">
    <property type="entry name" value="BCTRLSENSOR"/>
</dbReference>
<dbReference type="GO" id="GO:0046872">
    <property type="term" value="F:metal ion binding"/>
    <property type="evidence" value="ECO:0007669"/>
    <property type="project" value="UniProtKB-KW"/>
</dbReference>
<dbReference type="EMBL" id="QQOH01000001">
    <property type="protein sequence ID" value="RDE24830.1"/>
    <property type="molecule type" value="Genomic_DNA"/>
</dbReference>
<dbReference type="Pfam" id="PF02518">
    <property type="entry name" value="HATPase_c"/>
    <property type="match status" value="1"/>
</dbReference>
<evidence type="ECO:0000256" key="18">
    <source>
        <dbReference type="ARBA" id="ARBA00023136"/>
    </source>
</evidence>
<keyword evidence="16" id="KW-0902">Two-component regulatory system</keyword>
<evidence type="ECO:0000256" key="2">
    <source>
        <dbReference type="ARBA" id="ARBA00001966"/>
    </source>
</evidence>
<dbReference type="PANTHER" id="PTHR24421:SF59">
    <property type="entry name" value="OXYGEN SENSOR HISTIDINE KINASE NREB"/>
    <property type="match status" value="1"/>
</dbReference>
<dbReference type="Pfam" id="PF17200">
    <property type="entry name" value="sCache_2"/>
    <property type="match status" value="1"/>
</dbReference>
<evidence type="ECO:0000256" key="3">
    <source>
        <dbReference type="ARBA" id="ARBA00004496"/>
    </source>
</evidence>
<dbReference type="EC" id="2.7.13.3" evidence="5"/>
<evidence type="ECO:0000256" key="4">
    <source>
        <dbReference type="ARBA" id="ARBA00004651"/>
    </source>
</evidence>
<dbReference type="SMART" id="SM00387">
    <property type="entry name" value="HATPase_c"/>
    <property type="match status" value="1"/>
</dbReference>
<comment type="catalytic activity">
    <reaction evidence="1">
        <text>ATP + protein L-histidine = ADP + protein N-phospho-L-histidine.</text>
        <dbReference type="EC" id="2.7.13.3"/>
    </reaction>
</comment>
<dbReference type="InterPro" id="IPR017171">
    <property type="entry name" value="Sig_transdc_His_kinase_MctS"/>
</dbReference>
<dbReference type="GO" id="GO:0046983">
    <property type="term" value="F:protein dimerization activity"/>
    <property type="evidence" value="ECO:0007669"/>
    <property type="project" value="InterPro"/>
</dbReference>
<dbReference type="InterPro" id="IPR033480">
    <property type="entry name" value="sCache_2"/>
</dbReference>
<evidence type="ECO:0000256" key="16">
    <source>
        <dbReference type="ARBA" id="ARBA00023012"/>
    </source>
</evidence>
<evidence type="ECO:0000256" key="21">
    <source>
        <dbReference type="SAM" id="Phobius"/>
    </source>
</evidence>
<evidence type="ECO:0000256" key="6">
    <source>
        <dbReference type="ARBA" id="ARBA00017322"/>
    </source>
</evidence>
<evidence type="ECO:0000256" key="1">
    <source>
        <dbReference type="ARBA" id="ARBA00000085"/>
    </source>
</evidence>
<evidence type="ECO:0000256" key="15">
    <source>
        <dbReference type="ARBA" id="ARBA00023004"/>
    </source>
</evidence>
<evidence type="ECO:0000256" key="20">
    <source>
        <dbReference type="ARBA" id="ARBA00030800"/>
    </source>
</evidence>
<dbReference type="PANTHER" id="PTHR24421">
    <property type="entry name" value="NITRATE/NITRITE SENSOR PROTEIN NARX-RELATED"/>
    <property type="match status" value="1"/>
</dbReference>
<evidence type="ECO:0000256" key="10">
    <source>
        <dbReference type="ARBA" id="ARBA00022679"/>
    </source>
</evidence>
<dbReference type="OrthoDB" id="9797605at2"/>
<dbReference type="Gene3D" id="3.30.565.10">
    <property type="entry name" value="Histidine kinase-like ATPase, C-terminal domain"/>
    <property type="match status" value="1"/>
</dbReference>
<dbReference type="GO" id="GO:0005737">
    <property type="term" value="C:cytoplasm"/>
    <property type="evidence" value="ECO:0007669"/>
    <property type="project" value="UniProtKB-SubCell"/>
</dbReference>
<keyword evidence="14 21" id="KW-1133">Transmembrane helix</keyword>
<accession>A0A369WRU3</accession>
<name>A0A369WRU3_9GAMM</name>
<dbReference type="Gene3D" id="3.30.450.20">
    <property type="entry name" value="PAS domain"/>
    <property type="match status" value="1"/>
</dbReference>
<comment type="subcellular location">
    <subcellularLocation>
        <location evidence="4">Cell membrane</location>
        <topology evidence="4">Multi-pass membrane protein</topology>
    </subcellularLocation>
    <subcellularLocation>
        <location evidence="3">Cytoplasm</location>
    </subcellularLocation>
</comment>
<evidence type="ECO:0000256" key="11">
    <source>
        <dbReference type="ARBA" id="ARBA00022692"/>
    </source>
</evidence>
<comment type="caution">
    <text evidence="23">The sequence shown here is derived from an EMBL/GenBank/DDBJ whole genome shotgun (WGS) entry which is preliminary data.</text>
</comment>
<keyword evidence="13 23" id="KW-0418">Kinase</keyword>
<dbReference type="Gene3D" id="1.20.5.1930">
    <property type="match status" value="1"/>
</dbReference>
<evidence type="ECO:0000256" key="7">
    <source>
        <dbReference type="ARBA" id="ARBA00022475"/>
    </source>
</evidence>
<dbReference type="InterPro" id="IPR050482">
    <property type="entry name" value="Sensor_HK_TwoCompSys"/>
</dbReference>
<dbReference type="PROSITE" id="PS50109">
    <property type="entry name" value="HIS_KIN"/>
    <property type="match status" value="1"/>
</dbReference>
<keyword evidence="15" id="KW-0408">Iron</keyword>
<dbReference type="SUPFAM" id="SSF55874">
    <property type="entry name" value="ATPase domain of HSP90 chaperone/DNA topoisomerase II/histidine kinase"/>
    <property type="match status" value="1"/>
</dbReference>
<dbReference type="Pfam" id="PF07730">
    <property type="entry name" value="HisKA_3"/>
    <property type="match status" value="1"/>
</dbReference>
<evidence type="ECO:0000256" key="13">
    <source>
        <dbReference type="ARBA" id="ARBA00022777"/>
    </source>
</evidence>
<keyword evidence="24" id="KW-1185">Reference proteome</keyword>
<dbReference type="InterPro" id="IPR003594">
    <property type="entry name" value="HATPase_dom"/>
</dbReference>
<organism evidence="23 24">
    <name type="scientific">Motiliproteus coralliicola</name>
    <dbReference type="NCBI Taxonomy" id="2283196"/>
    <lineage>
        <taxon>Bacteria</taxon>
        <taxon>Pseudomonadati</taxon>
        <taxon>Pseudomonadota</taxon>
        <taxon>Gammaproteobacteria</taxon>
        <taxon>Oceanospirillales</taxon>
        <taxon>Oceanospirillaceae</taxon>
        <taxon>Motiliproteus</taxon>
    </lineage>
</organism>
<dbReference type="CDD" id="cd16917">
    <property type="entry name" value="HATPase_UhpB-NarQ-NarX-like"/>
    <property type="match status" value="1"/>
</dbReference>
<dbReference type="PIRSF" id="PIRSF037314">
    <property type="entry name" value="STHK_MctS"/>
    <property type="match status" value="1"/>
</dbReference>
<keyword evidence="11 21" id="KW-0812">Transmembrane</keyword>
<keyword evidence="12" id="KW-0479">Metal-binding</keyword>
<evidence type="ECO:0000313" key="24">
    <source>
        <dbReference type="Proteomes" id="UP000253769"/>
    </source>
</evidence>
<dbReference type="GO" id="GO:0005886">
    <property type="term" value="C:plasma membrane"/>
    <property type="evidence" value="ECO:0007669"/>
    <property type="project" value="UniProtKB-SubCell"/>
</dbReference>
<feature type="transmembrane region" description="Helical" evidence="21">
    <location>
        <begin position="203"/>
        <end position="226"/>
    </location>
</feature>
<reference evidence="23 24" key="1">
    <citation type="submission" date="2018-07" db="EMBL/GenBank/DDBJ databases">
        <title>Motiliproteus coralliicola sp. nov., a bacterium isolated from Coral.</title>
        <authorList>
            <person name="Wang G."/>
        </authorList>
    </citation>
    <scope>NUCLEOTIDE SEQUENCE [LARGE SCALE GENOMIC DNA]</scope>
    <source>
        <strain evidence="23 24">C34</strain>
    </source>
</reference>
<keyword evidence="18 21" id="KW-0472">Membrane</keyword>
<evidence type="ECO:0000256" key="12">
    <source>
        <dbReference type="ARBA" id="ARBA00022723"/>
    </source>
</evidence>
<protein>
    <recommendedName>
        <fullName evidence="6">Oxygen sensor histidine kinase NreB</fullName>
        <ecNumber evidence="5">2.7.13.3</ecNumber>
    </recommendedName>
    <alternativeName>
        <fullName evidence="20">Nitrogen regulation protein B</fullName>
    </alternativeName>
</protein>
<dbReference type="InterPro" id="IPR004358">
    <property type="entry name" value="Sig_transdc_His_kin-like_C"/>
</dbReference>
<evidence type="ECO:0000256" key="17">
    <source>
        <dbReference type="ARBA" id="ARBA00023014"/>
    </source>
</evidence>
<keyword evidence="7" id="KW-1003">Cell membrane</keyword>
<evidence type="ECO:0000256" key="8">
    <source>
        <dbReference type="ARBA" id="ARBA00022485"/>
    </source>
</evidence>
<dbReference type="GO" id="GO:0000155">
    <property type="term" value="F:phosphorelay sensor kinase activity"/>
    <property type="evidence" value="ECO:0007669"/>
    <property type="project" value="InterPro"/>
</dbReference>
<dbReference type="GO" id="GO:0051539">
    <property type="term" value="F:4 iron, 4 sulfur cluster binding"/>
    <property type="evidence" value="ECO:0007669"/>
    <property type="project" value="UniProtKB-KW"/>
</dbReference>
<comment type="function">
    <text evidence="19">Member of the two-component regulatory system NreB/NreC involved in the control of dissimilatory nitrate/nitrite reduction in response to oxygen. NreB functions as a direct oxygen sensor histidine kinase which is autophosphorylated, in the absence of oxygen, probably at the conserved histidine residue, and transfers its phosphate group probably to a conserved aspartate residue of NreC. NreB/NreC activates the expression of the nitrate (narGHJI) and nitrite (nir) reductase operons, as well as the putative nitrate transporter gene narT.</text>
</comment>
<dbReference type="Proteomes" id="UP000253769">
    <property type="component" value="Unassembled WGS sequence"/>
</dbReference>
<evidence type="ECO:0000256" key="14">
    <source>
        <dbReference type="ARBA" id="ARBA00022989"/>
    </source>
</evidence>
<dbReference type="InterPro" id="IPR005467">
    <property type="entry name" value="His_kinase_dom"/>
</dbReference>
<dbReference type="SMART" id="SM01049">
    <property type="entry name" value="Cache_2"/>
    <property type="match status" value="1"/>
</dbReference>
<dbReference type="InterPro" id="IPR011712">
    <property type="entry name" value="Sig_transdc_His_kin_sub3_dim/P"/>
</dbReference>
<keyword evidence="10" id="KW-0808">Transferase</keyword>
<keyword evidence="8" id="KW-0004">4Fe-4S</keyword>
<dbReference type="AlphaFoldDB" id="A0A369WRU3"/>
<feature type="domain" description="Histidine kinase" evidence="22">
    <location>
        <begin position="253"/>
        <end position="449"/>
    </location>
</feature>
<proteinExistence type="predicted"/>
<evidence type="ECO:0000256" key="9">
    <source>
        <dbReference type="ARBA" id="ARBA00022490"/>
    </source>
</evidence>
<evidence type="ECO:0000256" key="5">
    <source>
        <dbReference type="ARBA" id="ARBA00012438"/>
    </source>
</evidence>